<dbReference type="EMBL" id="ADLK01000001">
    <property type="protein sequence ID" value="KMW24173.1"/>
    <property type="molecule type" value="Genomic_DNA"/>
</dbReference>
<proteinExistence type="predicted"/>
<dbReference type="AlphaFoldDB" id="A0A0J9CFZ9"/>
<evidence type="ECO:0000313" key="1">
    <source>
        <dbReference type="EMBL" id="KMW24173.1"/>
    </source>
</evidence>
<evidence type="ECO:0000313" key="2">
    <source>
        <dbReference type="Proteomes" id="UP000037392"/>
    </source>
</evidence>
<dbReference type="GeneID" id="93163516"/>
<dbReference type="InterPro" id="IPR006059">
    <property type="entry name" value="SBP"/>
</dbReference>
<comment type="caution">
    <text evidence="1">The sequence shown here is derived from an EMBL/GenBank/DDBJ whole genome shotgun (WGS) entry which is preliminary data.</text>
</comment>
<dbReference type="PANTHER" id="PTHR43649">
    <property type="entry name" value="ARABINOSE-BINDING PROTEIN-RELATED"/>
    <property type="match status" value="1"/>
</dbReference>
<reference evidence="1 2" key="1">
    <citation type="submission" date="2011-04" db="EMBL/GenBank/DDBJ databases">
        <title>The Genome Sequence of Clostridium citroniae WAL-19142.</title>
        <authorList>
            <consortium name="The Broad Institute Genome Sequencing Platform"/>
            <person name="Earl A."/>
            <person name="Ward D."/>
            <person name="Feldgarden M."/>
            <person name="Gevers D."/>
            <person name="Warren Y.A."/>
            <person name="Tyrrell K.L."/>
            <person name="Citron D.M."/>
            <person name="Goldstein E.J."/>
            <person name="Daigneault M."/>
            <person name="Allen-Vercoe E."/>
            <person name="Young S.K."/>
            <person name="Zeng Q."/>
            <person name="Gargeya S."/>
            <person name="Fitzgerald M."/>
            <person name="Haas B."/>
            <person name="Abouelleil A."/>
            <person name="Alvarado L."/>
            <person name="Arachchi H.M."/>
            <person name="Berlin A."/>
            <person name="Brown A."/>
            <person name="Chapman S.B."/>
            <person name="Chen Z."/>
            <person name="Dunbar C."/>
            <person name="Freedman E."/>
            <person name="Gearin G."/>
            <person name="Gellesch M."/>
            <person name="Goldberg J."/>
            <person name="Griggs A."/>
            <person name="Gujja S."/>
            <person name="Heilman E.R."/>
            <person name="Heiman D."/>
            <person name="Howarth C."/>
            <person name="Larson L."/>
            <person name="Lui A."/>
            <person name="MacDonald P.J."/>
            <person name="Mehta T."/>
            <person name="Montmayeur A."/>
            <person name="Murphy C."/>
            <person name="Neiman D."/>
            <person name="Pearson M."/>
            <person name="Priest M."/>
            <person name="Roberts A."/>
            <person name="Saif S."/>
            <person name="Shea T."/>
            <person name="Shenoy N."/>
            <person name="Sisk P."/>
            <person name="Stolte C."/>
            <person name="Sykes S."/>
            <person name="White J."/>
            <person name="Yandava C."/>
            <person name="Wortman J."/>
            <person name="Nusbaum C."/>
            <person name="Birren B."/>
        </authorList>
    </citation>
    <scope>NUCLEOTIDE SEQUENCE [LARGE SCALE GENOMIC DNA]</scope>
    <source>
        <strain evidence="1 2">WAL-19142</strain>
    </source>
</reference>
<dbReference type="PANTHER" id="PTHR43649:SF12">
    <property type="entry name" value="DIACETYLCHITOBIOSE BINDING PROTEIN DASA"/>
    <property type="match status" value="1"/>
</dbReference>
<dbReference type="Gene3D" id="3.40.190.10">
    <property type="entry name" value="Periplasmic binding protein-like II"/>
    <property type="match status" value="1"/>
</dbReference>
<organism evidence="1 2">
    <name type="scientific">[Clostridium] citroniae WAL-19142</name>
    <dbReference type="NCBI Taxonomy" id="742734"/>
    <lineage>
        <taxon>Bacteria</taxon>
        <taxon>Bacillati</taxon>
        <taxon>Bacillota</taxon>
        <taxon>Clostridia</taxon>
        <taxon>Lachnospirales</taxon>
        <taxon>Lachnospiraceae</taxon>
        <taxon>Enterocloster</taxon>
    </lineage>
</organism>
<accession>A0A0J9CFZ9</accession>
<dbReference type="PATRIC" id="fig|742734.4.peg.37"/>
<dbReference type="RefSeq" id="WP_007869262.1">
    <property type="nucleotide sequence ID" value="NZ_KQ235875.1"/>
</dbReference>
<dbReference type="InterPro" id="IPR050490">
    <property type="entry name" value="Bact_solute-bd_prot1"/>
</dbReference>
<dbReference type="SUPFAM" id="SSF53850">
    <property type="entry name" value="Periplasmic binding protein-like II"/>
    <property type="match status" value="1"/>
</dbReference>
<protein>
    <recommendedName>
        <fullName evidence="3">Extracellular solute-binding protein</fullName>
    </recommendedName>
</protein>
<dbReference type="Proteomes" id="UP000037392">
    <property type="component" value="Unassembled WGS sequence"/>
</dbReference>
<gene>
    <name evidence="1" type="ORF">HMPREF9470_00035</name>
</gene>
<dbReference type="PROSITE" id="PS51257">
    <property type="entry name" value="PROKAR_LIPOPROTEIN"/>
    <property type="match status" value="1"/>
</dbReference>
<dbReference type="OrthoDB" id="9764785at2"/>
<evidence type="ECO:0008006" key="3">
    <source>
        <dbReference type="Google" id="ProtNLM"/>
    </source>
</evidence>
<sequence length="475" mass="53263">MNRRKYRVLAIMLLGVLLGGAGCAGRESLVLDPKSPTVITMWHAYNAVAKAQFDDLVMEFNETVGMEQGIVLDAVGYGSSEELEDVLYASANHVIGSDPLPDIFASYPDNAYRLDKIAPLVSLDQYFTEEEREKYRPEFLEEGVWDASGGFKMIPVSKSTELLYLNRTDWDRFAEETGASMDLLQTWEGLSEAASMYYEWSGGCAFLGMNSYNDFMMLSAAQMGGQVYQIRDGKVEFTYPEEIAAKAWDAFYVPHIKGWYESSVYNQDGIKSGRLMAYIGSSAGAGFFPREVIESENQSHVIECESLPYPTFQDGTSYMTQRGANMAVFASDTAHEYGSVQFLKWFTQPEQNIRFAVSTGYLPVEMETLASVNDLLGRVDESNNAAVVRSSIQTALDAMSAREFYIRRPFEGSYDMTQTFASSLEDKVSLDLHEKKRRMEAGESREGVERDLLGEGNLKEWYEALIKEMAGRTDG</sequence>
<dbReference type="Pfam" id="PF13416">
    <property type="entry name" value="SBP_bac_8"/>
    <property type="match status" value="1"/>
</dbReference>
<name>A0A0J9CFZ9_9FIRM</name>